<evidence type="ECO:0000256" key="3">
    <source>
        <dbReference type="PROSITE-ProRule" id="PRU00169"/>
    </source>
</evidence>
<dbReference type="RefSeq" id="WP_038077165.1">
    <property type="nucleotide sequence ID" value="NZ_AUND01000023.1"/>
</dbReference>
<dbReference type="eggNOG" id="COG0745">
    <property type="taxonomic scope" value="Bacteria"/>
</dbReference>
<evidence type="ECO:0000259" key="5">
    <source>
        <dbReference type="PROSITE" id="PS50887"/>
    </source>
</evidence>
<dbReference type="InterPro" id="IPR029787">
    <property type="entry name" value="Nucleotide_cyclase"/>
</dbReference>
<dbReference type="Pfam" id="PF00072">
    <property type="entry name" value="Response_reg"/>
    <property type="match status" value="1"/>
</dbReference>
<protein>
    <recommendedName>
        <fullName evidence="1">diguanylate cyclase</fullName>
        <ecNumber evidence="1">2.7.7.65</ecNumber>
    </recommendedName>
</protein>
<dbReference type="Pfam" id="PF00990">
    <property type="entry name" value="GGDEF"/>
    <property type="match status" value="1"/>
</dbReference>
<gene>
    <name evidence="6" type="ORF">TP2_08020</name>
</gene>
<feature type="domain" description="Response regulatory" evidence="4">
    <location>
        <begin position="4"/>
        <end position="120"/>
    </location>
</feature>
<dbReference type="STRING" id="1353537.TP2_08020"/>
<accession>A0A074JU33</accession>
<dbReference type="Gene3D" id="3.40.50.2300">
    <property type="match status" value="1"/>
</dbReference>
<dbReference type="SUPFAM" id="SSF52172">
    <property type="entry name" value="CheY-like"/>
    <property type="match status" value="1"/>
</dbReference>
<dbReference type="InterPro" id="IPR043128">
    <property type="entry name" value="Rev_trsase/Diguanyl_cyclase"/>
</dbReference>
<dbReference type="SMART" id="SM00267">
    <property type="entry name" value="GGDEF"/>
    <property type="match status" value="1"/>
</dbReference>
<sequence length="463" mass="50364">MAGSILIVDDVATNRIVLKAKLSGARYTTLQAADGRAALALAMTEKPGLILLDTNLPDMRGSEVIARLRAEPETRRIPVIAMTVHDDPALRIELLKAGANEILTKPFDELVLLARLRSLLRAHASADETALRALTCHELGFAESFHDFAPPARIALIAHRPERALHWKAALARCLPTERIQVLSGDMPLDDPRAGEVPDIFVIEADLARNGDGLRLMSELRSRAVTRDSVIAIATVRTARETQATALDLGADELLPCDLSGPAAQEAALRLRAQLGQKRLRDRLRVSVDEGLRLAMVDPLTGLYNRRYANAHLARMSQRARRTGRASVVMVLDLDRFKRVNDSYGHRAGDHVLTAFAKALRANLRGADLIARIGGEEFLVVLPDTTLDDGYRTAERLRRAIETQSIRLPSGENISITLSIGLALGGTRDTDPQHLVDEADAALLNAKATGRNQVAVAQTSNAA</sequence>
<keyword evidence="7" id="KW-1185">Reference proteome</keyword>
<dbReference type="AlphaFoldDB" id="A0A074JU33"/>
<feature type="modified residue" description="4-aspartylphosphate" evidence="3">
    <location>
        <position position="53"/>
    </location>
</feature>
<evidence type="ECO:0000256" key="1">
    <source>
        <dbReference type="ARBA" id="ARBA00012528"/>
    </source>
</evidence>
<dbReference type="GO" id="GO:0005886">
    <property type="term" value="C:plasma membrane"/>
    <property type="evidence" value="ECO:0007669"/>
    <property type="project" value="TreeGrafter"/>
</dbReference>
<dbReference type="EC" id="2.7.7.65" evidence="1"/>
<dbReference type="PANTHER" id="PTHR45138:SF9">
    <property type="entry name" value="DIGUANYLATE CYCLASE DGCM-RELATED"/>
    <property type="match status" value="1"/>
</dbReference>
<dbReference type="eggNOG" id="COG3706">
    <property type="taxonomic scope" value="Bacteria"/>
</dbReference>
<dbReference type="GO" id="GO:0043709">
    <property type="term" value="P:cell adhesion involved in single-species biofilm formation"/>
    <property type="evidence" value="ECO:0007669"/>
    <property type="project" value="TreeGrafter"/>
</dbReference>
<dbReference type="EMBL" id="AUND01000023">
    <property type="protein sequence ID" value="KEO52877.1"/>
    <property type="molecule type" value="Genomic_DNA"/>
</dbReference>
<dbReference type="GO" id="GO:1902201">
    <property type="term" value="P:negative regulation of bacterial-type flagellum-dependent cell motility"/>
    <property type="evidence" value="ECO:0007669"/>
    <property type="project" value="TreeGrafter"/>
</dbReference>
<comment type="caution">
    <text evidence="6">The sequence shown here is derived from an EMBL/GenBank/DDBJ whole genome shotgun (WGS) entry which is preliminary data.</text>
</comment>
<proteinExistence type="predicted"/>
<dbReference type="PROSITE" id="PS50110">
    <property type="entry name" value="RESPONSE_REGULATORY"/>
    <property type="match status" value="1"/>
</dbReference>
<dbReference type="InterPro" id="IPR001789">
    <property type="entry name" value="Sig_transdc_resp-reg_receiver"/>
</dbReference>
<evidence type="ECO:0000259" key="4">
    <source>
        <dbReference type="PROSITE" id="PS50110"/>
    </source>
</evidence>
<dbReference type="PANTHER" id="PTHR45138">
    <property type="entry name" value="REGULATORY COMPONENTS OF SENSORY TRANSDUCTION SYSTEM"/>
    <property type="match status" value="1"/>
</dbReference>
<dbReference type="InterPro" id="IPR050469">
    <property type="entry name" value="Diguanylate_Cyclase"/>
</dbReference>
<dbReference type="Proteomes" id="UP000027432">
    <property type="component" value="Unassembled WGS sequence"/>
</dbReference>
<dbReference type="SMART" id="SM00448">
    <property type="entry name" value="REC"/>
    <property type="match status" value="1"/>
</dbReference>
<comment type="catalytic activity">
    <reaction evidence="2">
        <text>2 GTP = 3',3'-c-di-GMP + 2 diphosphate</text>
        <dbReference type="Rhea" id="RHEA:24898"/>
        <dbReference type="ChEBI" id="CHEBI:33019"/>
        <dbReference type="ChEBI" id="CHEBI:37565"/>
        <dbReference type="ChEBI" id="CHEBI:58805"/>
        <dbReference type="EC" id="2.7.7.65"/>
    </reaction>
</comment>
<dbReference type="GO" id="GO:0000160">
    <property type="term" value="P:phosphorelay signal transduction system"/>
    <property type="evidence" value="ECO:0007669"/>
    <property type="project" value="InterPro"/>
</dbReference>
<name>A0A074JU33_9RHOB</name>
<keyword evidence="3" id="KW-0597">Phosphoprotein</keyword>
<dbReference type="InterPro" id="IPR000160">
    <property type="entry name" value="GGDEF_dom"/>
</dbReference>
<dbReference type="NCBIfam" id="TIGR00254">
    <property type="entry name" value="GGDEF"/>
    <property type="match status" value="1"/>
</dbReference>
<dbReference type="InterPro" id="IPR011006">
    <property type="entry name" value="CheY-like_superfamily"/>
</dbReference>
<reference evidence="6 7" key="1">
    <citation type="submission" date="2013-07" db="EMBL/GenBank/DDBJ databases">
        <title>Thioclava pacifica DSM 10166 Genome Sequencing.</title>
        <authorList>
            <person name="Lai Q."/>
            <person name="Shao Z."/>
        </authorList>
    </citation>
    <scope>NUCLEOTIDE SEQUENCE [LARGE SCALE GENOMIC DNA]</scope>
    <source>
        <strain evidence="6 7">DSM 10166</strain>
    </source>
</reference>
<evidence type="ECO:0000313" key="7">
    <source>
        <dbReference type="Proteomes" id="UP000027432"/>
    </source>
</evidence>
<dbReference type="OrthoDB" id="9812260at2"/>
<dbReference type="PROSITE" id="PS50887">
    <property type="entry name" value="GGDEF"/>
    <property type="match status" value="1"/>
</dbReference>
<dbReference type="Gene3D" id="3.30.70.270">
    <property type="match status" value="1"/>
</dbReference>
<feature type="domain" description="GGDEF" evidence="5">
    <location>
        <begin position="325"/>
        <end position="459"/>
    </location>
</feature>
<dbReference type="FunFam" id="3.30.70.270:FF:000001">
    <property type="entry name" value="Diguanylate cyclase domain protein"/>
    <property type="match status" value="1"/>
</dbReference>
<dbReference type="SUPFAM" id="SSF55073">
    <property type="entry name" value="Nucleotide cyclase"/>
    <property type="match status" value="1"/>
</dbReference>
<dbReference type="GO" id="GO:0052621">
    <property type="term" value="F:diguanylate cyclase activity"/>
    <property type="evidence" value="ECO:0007669"/>
    <property type="project" value="UniProtKB-EC"/>
</dbReference>
<dbReference type="CDD" id="cd01949">
    <property type="entry name" value="GGDEF"/>
    <property type="match status" value="1"/>
</dbReference>
<evidence type="ECO:0000313" key="6">
    <source>
        <dbReference type="EMBL" id="KEO52877.1"/>
    </source>
</evidence>
<organism evidence="6 7">
    <name type="scientific">Thioclava pacifica DSM 10166</name>
    <dbReference type="NCBI Taxonomy" id="1353537"/>
    <lineage>
        <taxon>Bacteria</taxon>
        <taxon>Pseudomonadati</taxon>
        <taxon>Pseudomonadota</taxon>
        <taxon>Alphaproteobacteria</taxon>
        <taxon>Rhodobacterales</taxon>
        <taxon>Paracoccaceae</taxon>
        <taxon>Thioclava</taxon>
    </lineage>
</organism>
<evidence type="ECO:0000256" key="2">
    <source>
        <dbReference type="ARBA" id="ARBA00034247"/>
    </source>
</evidence>